<feature type="domain" description="Golgin subfamily A conserved" evidence="4">
    <location>
        <begin position="460"/>
        <end position="888"/>
    </location>
</feature>
<feature type="coiled-coil region" evidence="2">
    <location>
        <begin position="795"/>
        <end position="885"/>
    </location>
</feature>
<organism evidence="5 6">
    <name type="scientific">Orchesella dallaii</name>
    <dbReference type="NCBI Taxonomy" id="48710"/>
    <lineage>
        <taxon>Eukaryota</taxon>
        <taxon>Metazoa</taxon>
        <taxon>Ecdysozoa</taxon>
        <taxon>Arthropoda</taxon>
        <taxon>Hexapoda</taxon>
        <taxon>Collembola</taxon>
        <taxon>Entomobryomorpha</taxon>
        <taxon>Entomobryoidea</taxon>
        <taxon>Orchesellidae</taxon>
        <taxon>Orchesellinae</taxon>
        <taxon>Orchesella</taxon>
    </lineage>
</organism>
<protein>
    <recommendedName>
        <fullName evidence="4">Golgin subfamily A conserved domain-containing protein</fullName>
    </recommendedName>
</protein>
<dbReference type="PANTHER" id="PTHR10881">
    <property type="entry name" value="GOLGIN SUBFAMILY A MEMBER-RELATED"/>
    <property type="match status" value="1"/>
</dbReference>
<dbReference type="Proteomes" id="UP001642540">
    <property type="component" value="Unassembled WGS sequence"/>
</dbReference>
<feature type="compositionally biased region" description="Basic and acidic residues" evidence="3">
    <location>
        <begin position="699"/>
        <end position="740"/>
    </location>
</feature>
<evidence type="ECO:0000256" key="3">
    <source>
        <dbReference type="SAM" id="MobiDB-lite"/>
    </source>
</evidence>
<feature type="coiled-coil region" evidence="2">
    <location>
        <begin position="454"/>
        <end position="509"/>
    </location>
</feature>
<evidence type="ECO:0000256" key="2">
    <source>
        <dbReference type="SAM" id="Coils"/>
    </source>
</evidence>
<evidence type="ECO:0000256" key="1">
    <source>
        <dbReference type="ARBA" id="ARBA00023054"/>
    </source>
</evidence>
<accession>A0ABP1PYN6</accession>
<dbReference type="EMBL" id="CAXLJM020000016">
    <property type="protein sequence ID" value="CAL8082795.1"/>
    <property type="molecule type" value="Genomic_DNA"/>
</dbReference>
<name>A0ABP1PYN6_9HEXA</name>
<keyword evidence="1 2" id="KW-0175">Coiled coil</keyword>
<evidence type="ECO:0000313" key="5">
    <source>
        <dbReference type="EMBL" id="CAL8082795.1"/>
    </source>
</evidence>
<evidence type="ECO:0000313" key="6">
    <source>
        <dbReference type="Proteomes" id="UP001642540"/>
    </source>
</evidence>
<sequence length="947" mass="106273">MEEEREKKEKLAAARRKLNEYKLNRTGKTSTATADSAKPADVPNIYQNLNTQATTFTIFNPAAGDNDSVTTGTDFVQPSNESSVITSRSGEVFSQHGPQSAYTQMPAFSQHNIFGTSTPTDTVFSSPPSIVNAHQESPAVTLPSSLVFSNSGYTSNTPPLFQNSSQFGGISENQPNVLENICGITPLNLDAGVPTISEQQRPDTMGEPTMIAFEAPQLVNPAESESKNYHASAPPLDNLGAVEIENVEDTSVRSEDNFLPQREELTSEVESPMAMNIDPHDATNINSRQNETSQVFASSLFGPPRGNDLDTVFSFCGTQAPTTSTETATTLVTGSTNPLVSPYQEQSLFEEIQSQVSFEAKAELKDNMIDDTPQSQNNESESQRLIAEGDFIHDAEINAIREPQALEPVDNTWESPSKLLNEFSDSFGSEHEHLVSEVPCSTSSVQERLTDQAYDQMKSMQDALELQIEELRRENTYLLNRQTDLTLKIEDSERLAHEFKLERDRIKEESMTASQAMRARINSLCEENQRIVKNSTEVGVDLRAKLEEKTRQLEEMQKAVIIVSQSKMDFAGRLDHELERVKELQNLLAEKDEEIDLLRSTNNELEEKLKQEQQKDAVVQQLQDQARHYQVQCETLQKELNGLRRKLKNQDIDNQGGHSVSGVPLIATDEFQNHSDHHQHDVEHYDTNHDHSEETAIADSSKDVGGENSDPHNHSSECTHNDHHHHHDGDGGDHHEHHEDENMENVARRGPSNEEISEVSNVQFTELKKTLHRLEWENSTFRNELDLLAVDAKQKKSYEERCIALIDENERLKKEVEQLEHVIIQLQGENDTIGDYITLYQTQKLALKECAKEKDAQLEQLAQEREMLLRRLAELTALVKDLRDSKSESSSQCADDHINTLDAPLTTGGNKKQIEGKIRDLLTEISSSTLIENFHPCALCSGRLMTV</sequence>
<comment type="caution">
    <text evidence="5">The sequence shown here is derived from an EMBL/GenBank/DDBJ whole genome shotgun (WGS) entry which is preliminary data.</text>
</comment>
<proteinExistence type="predicted"/>
<feature type="coiled-coil region" evidence="2">
    <location>
        <begin position="539"/>
        <end position="653"/>
    </location>
</feature>
<dbReference type="PANTHER" id="PTHR10881:SF46">
    <property type="entry name" value="GOLGIN SUBFAMILY A MEMBER 2"/>
    <property type="match status" value="1"/>
</dbReference>
<feature type="region of interest" description="Disordered" evidence="3">
    <location>
        <begin position="699"/>
        <end position="756"/>
    </location>
</feature>
<reference evidence="5 6" key="1">
    <citation type="submission" date="2024-08" db="EMBL/GenBank/DDBJ databases">
        <authorList>
            <person name="Cucini C."/>
            <person name="Frati F."/>
        </authorList>
    </citation>
    <scope>NUCLEOTIDE SEQUENCE [LARGE SCALE GENOMIC DNA]</scope>
</reference>
<dbReference type="InterPro" id="IPR024858">
    <property type="entry name" value="GOLGA"/>
</dbReference>
<dbReference type="Pfam" id="PF15070">
    <property type="entry name" value="GOLGA2L5"/>
    <property type="match status" value="1"/>
</dbReference>
<keyword evidence="6" id="KW-1185">Reference proteome</keyword>
<dbReference type="InterPro" id="IPR043976">
    <property type="entry name" value="GOLGA_cons_dom"/>
</dbReference>
<evidence type="ECO:0000259" key="4">
    <source>
        <dbReference type="Pfam" id="PF15070"/>
    </source>
</evidence>
<gene>
    <name evidence="5" type="ORF">ODALV1_LOCUS5315</name>
</gene>